<proteinExistence type="predicted"/>
<accession>M3EPG5</accession>
<evidence type="ECO:0000313" key="2">
    <source>
        <dbReference type="EMBL" id="EMF50928.1"/>
    </source>
</evidence>
<organism evidence="2 3">
    <name type="scientific">Streptomyces bottropensis ATCC 25435</name>
    <dbReference type="NCBI Taxonomy" id="1054862"/>
    <lineage>
        <taxon>Bacteria</taxon>
        <taxon>Bacillati</taxon>
        <taxon>Actinomycetota</taxon>
        <taxon>Actinomycetes</taxon>
        <taxon>Kitasatosporales</taxon>
        <taxon>Streptomycetaceae</taxon>
        <taxon>Streptomyces</taxon>
    </lineage>
</organism>
<name>M3EPG5_9ACTN</name>
<dbReference type="EMBL" id="KB405097">
    <property type="protein sequence ID" value="EMF50928.1"/>
    <property type="molecule type" value="Genomic_DNA"/>
</dbReference>
<dbReference type="AlphaFoldDB" id="M3EPG5"/>
<dbReference type="Proteomes" id="UP000030760">
    <property type="component" value="Unassembled WGS sequence"/>
</dbReference>
<feature type="region of interest" description="Disordered" evidence="1">
    <location>
        <begin position="21"/>
        <end position="45"/>
    </location>
</feature>
<evidence type="ECO:0000256" key="1">
    <source>
        <dbReference type="SAM" id="MobiDB-lite"/>
    </source>
</evidence>
<protein>
    <submittedName>
        <fullName evidence="2">Uncharacterized protein</fullName>
    </submittedName>
</protein>
<evidence type="ECO:0000313" key="3">
    <source>
        <dbReference type="Proteomes" id="UP000030760"/>
    </source>
</evidence>
<feature type="compositionally biased region" description="Polar residues" evidence="1">
    <location>
        <begin position="30"/>
        <end position="45"/>
    </location>
</feature>
<reference evidence="3" key="1">
    <citation type="journal article" date="2013" name="Genome Announc.">
        <title>Draft Genome Sequence of Streptomyces bottropensis ATCC 25435, a Bottromycin-Producing Actinomycete.</title>
        <authorList>
            <person name="Zhang H."/>
            <person name="Zhou W."/>
            <person name="Zhuang Y."/>
            <person name="Liang X."/>
            <person name="Liu T."/>
        </authorList>
    </citation>
    <scope>NUCLEOTIDE SEQUENCE [LARGE SCALE GENOMIC DNA]</scope>
    <source>
        <strain evidence="3">ATCC 25435</strain>
    </source>
</reference>
<sequence>MTWITRGCHADDGPKRLRIASGPHLDHALRTSSRPRLGYASTTGG</sequence>
<gene>
    <name evidence="2" type="ORF">SBD_7645</name>
</gene>